<feature type="transmembrane region" description="Helical" evidence="5">
    <location>
        <begin position="82"/>
        <end position="104"/>
    </location>
</feature>
<dbReference type="InterPro" id="IPR004853">
    <property type="entry name" value="Sugar_P_trans_dom"/>
</dbReference>
<evidence type="ECO:0000256" key="1">
    <source>
        <dbReference type="ARBA" id="ARBA00004141"/>
    </source>
</evidence>
<dbReference type="Proteomes" id="UP000193411">
    <property type="component" value="Unassembled WGS sequence"/>
</dbReference>
<feature type="transmembrane region" description="Helical" evidence="5">
    <location>
        <begin position="162"/>
        <end position="181"/>
    </location>
</feature>
<feature type="transmembrane region" description="Helical" evidence="5">
    <location>
        <begin position="193"/>
        <end position="214"/>
    </location>
</feature>
<feature type="transmembrane region" description="Helical" evidence="5">
    <location>
        <begin position="260"/>
        <end position="280"/>
    </location>
</feature>
<feature type="non-terminal residue" evidence="7">
    <location>
        <position position="327"/>
    </location>
</feature>
<comment type="subcellular location">
    <subcellularLocation>
        <location evidence="1">Membrane</location>
        <topology evidence="1">Multi-pass membrane protein</topology>
    </subcellularLocation>
</comment>
<feature type="transmembrane region" description="Helical" evidence="5">
    <location>
        <begin position="234"/>
        <end position="253"/>
    </location>
</feature>
<feature type="domain" description="Sugar phosphate transporter" evidence="6">
    <location>
        <begin position="11"/>
        <end position="297"/>
    </location>
</feature>
<keyword evidence="8" id="KW-1185">Reference proteome</keyword>
<keyword evidence="4 5" id="KW-0472">Membrane</keyword>
<dbReference type="InterPro" id="IPR050186">
    <property type="entry name" value="TPT_transporter"/>
</dbReference>
<evidence type="ECO:0000256" key="4">
    <source>
        <dbReference type="ARBA" id="ARBA00023136"/>
    </source>
</evidence>
<keyword evidence="3 5" id="KW-1133">Transmembrane helix</keyword>
<reference evidence="7 8" key="1">
    <citation type="submission" date="2016-07" db="EMBL/GenBank/DDBJ databases">
        <title>Pervasive Adenine N6-methylation of Active Genes in Fungi.</title>
        <authorList>
            <consortium name="DOE Joint Genome Institute"/>
            <person name="Mondo S.J."/>
            <person name="Dannebaum R.O."/>
            <person name="Kuo R.C."/>
            <person name="Labutti K."/>
            <person name="Haridas S."/>
            <person name="Kuo A."/>
            <person name="Salamov A."/>
            <person name="Ahrendt S.R."/>
            <person name="Lipzen A."/>
            <person name="Sullivan W."/>
            <person name="Andreopoulos W.B."/>
            <person name="Clum A."/>
            <person name="Lindquist E."/>
            <person name="Daum C."/>
            <person name="Ramamoorthy G.K."/>
            <person name="Gryganskyi A."/>
            <person name="Culley D."/>
            <person name="Magnuson J.K."/>
            <person name="James T.Y."/>
            <person name="O'Malley M.A."/>
            <person name="Stajich J.E."/>
            <person name="Spatafora J.W."/>
            <person name="Visel A."/>
            <person name="Grigoriev I.V."/>
        </authorList>
    </citation>
    <scope>NUCLEOTIDE SEQUENCE [LARGE SCALE GENOMIC DNA]</scope>
    <source>
        <strain evidence="7 8">PL171</strain>
    </source>
</reference>
<dbReference type="PANTHER" id="PTHR11132">
    <property type="entry name" value="SOLUTE CARRIER FAMILY 35"/>
    <property type="match status" value="1"/>
</dbReference>
<evidence type="ECO:0000313" key="7">
    <source>
        <dbReference type="EMBL" id="ORZ30050.1"/>
    </source>
</evidence>
<gene>
    <name evidence="7" type="ORF">BCR44DRAFT_364584</name>
</gene>
<name>A0A1Y2H666_9FUNG</name>
<feature type="transmembrane region" description="Helical" evidence="5">
    <location>
        <begin position="139"/>
        <end position="156"/>
    </location>
</feature>
<evidence type="ECO:0000259" key="6">
    <source>
        <dbReference type="Pfam" id="PF03151"/>
    </source>
</evidence>
<feature type="transmembrane region" description="Helical" evidence="5">
    <location>
        <begin position="286"/>
        <end position="302"/>
    </location>
</feature>
<evidence type="ECO:0000256" key="3">
    <source>
        <dbReference type="ARBA" id="ARBA00022989"/>
    </source>
</evidence>
<evidence type="ECO:0000313" key="8">
    <source>
        <dbReference type="Proteomes" id="UP000193411"/>
    </source>
</evidence>
<protein>
    <submittedName>
        <fullName evidence="7">Triose-phosphate transporter family-domain-containing protein</fullName>
    </submittedName>
</protein>
<comment type="caution">
    <text evidence="7">The sequence shown here is derived from an EMBL/GenBank/DDBJ whole genome shotgun (WGS) entry which is preliminary data.</text>
</comment>
<evidence type="ECO:0000256" key="5">
    <source>
        <dbReference type="SAM" id="Phobius"/>
    </source>
</evidence>
<dbReference type="EMBL" id="MCFL01000107">
    <property type="protein sequence ID" value="ORZ30050.1"/>
    <property type="molecule type" value="Genomic_DNA"/>
</dbReference>
<proteinExistence type="predicted"/>
<evidence type="ECO:0000256" key="2">
    <source>
        <dbReference type="ARBA" id="ARBA00022692"/>
    </source>
</evidence>
<dbReference type="Pfam" id="PF03151">
    <property type="entry name" value="TPT"/>
    <property type="match status" value="1"/>
</dbReference>
<feature type="transmembrane region" description="Helical" evidence="5">
    <location>
        <begin position="12"/>
        <end position="31"/>
    </location>
</feature>
<feature type="transmembrane region" description="Helical" evidence="5">
    <location>
        <begin position="43"/>
        <end position="62"/>
    </location>
</feature>
<dbReference type="OrthoDB" id="6418713at2759"/>
<keyword evidence="2 5" id="KW-0812">Transmembrane</keyword>
<dbReference type="GO" id="GO:0016020">
    <property type="term" value="C:membrane"/>
    <property type="evidence" value="ECO:0007669"/>
    <property type="project" value="UniProtKB-SubCell"/>
</dbReference>
<organism evidence="7 8">
    <name type="scientific">Catenaria anguillulae PL171</name>
    <dbReference type="NCBI Taxonomy" id="765915"/>
    <lineage>
        <taxon>Eukaryota</taxon>
        <taxon>Fungi</taxon>
        <taxon>Fungi incertae sedis</taxon>
        <taxon>Blastocladiomycota</taxon>
        <taxon>Blastocladiomycetes</taxon>
        <taxon>Blastocladiales</taxon>
        <taxon>Catenariaceae</taxon>
        <taxon>Catenaria</taxon>
    </lineage>
</organism>
<dbReference type="AlphaFoldDB" id="A0A1Y2H666"/>
<sequence>MAVEKRFHPSVYIAMWIATSSVVILYNKWILDDKDPKHGNFPYPIFLTTWHMVFMTIVTRIMKSHTNLLPGARNSKMTWQAWTRSVLPIGVFFSASLIFNNYAYLHLSVAFIQMLKAKTPLATLMLSAIAGLQTLTRPLVVNITGVVVGVIIASYGEIQFNLTGFIFQEIGIVFESARLVLMQKLMTEKLDPMSTMYFFAPVCAVINAFMFLVFEYAQMPDGLLAALSSLGYGVLLTNAMAAFALNMALVLLIGCTSSLVLTLCGVLKDILLISFSMIFFGTRTTFIQASGYSMALLFLTRYKTMNMDWRKEYKRLTGQETSSPCLA</sequence>
<feature type="transmembrane region" description="Helical" evidence="5">
    <location>
        <begin position="110"/>
        <end position="132"/>
    </location>
</feature>
<accession>A0A1Y2H666</accession>